<sequence length="363" mass="40443">MKRLWLSLLLMALTLIACKEQQTQSQRVTPFSQLAASVPDAAPVVPGNPVVLPADHASHPAFRLEWWYLTATLSDISDRPYGLQFTLFRFTQPDATDNAWSDRQRWLAHVSLHTPDTHYFEEKVARGGVGNAGVYTSPFRAFIDHWQWQASPGTQDYKMFPSTLSVSATDKVSVSLQMRSTGPAVLHGDNGFSQKSADGRFRSYYYSVPFIDIRGSVEIDNKTLTVQGDGWFDHEWTSQLARGDALGWDWLSLSLDNGQKLMAFNMYVEGEPPFTTGTLINADGSSRTLSADEISLTPSGYEQINGKRLPVTWSVSIASAGIDIRISPFKKKQFNPGVAQYYEGRVEVTGSHRGRGFLELTGY</sequence>
<proteinExistence type="predicted"/>
<dbReference type="InterPro" id="IPR023374">
    <property type="entry name" value="AttH-like_dom_sf"/>
</dbReference>
<feature type="domain" description="AttH" evidence="2">
    <location>
        <begin position="65"/>
        <end position="238"/>
    </location>
</feature>
<dbReference type="PANTHER" id="PTHR38591">
    <property type="entry name" value="HYDROLASE"/>
    <property type="match status" value="1"/>
</dbReference>
<dbReference type="Gene3D" id="2.40.370.10">
    <property type="entry name" value="AttH-like domain"/>
    <property type="match status" value="2"/>
</dbReference>
<dbReference type="EMBL" id="BMXP01000004">
    <property type="protein sequence ID" value="GGW86794.1"/>
    <property type="molecule type" value="Genomic_DNA"/>
</dbReference>
<keyword evidence="4" id="KW-1185">Reference proteome</keyword>
<evidence type="ECO:0000313" key="3">
    <source>
        <dbReference type="EMBL" id="GGW86794.1"/>
    </source>
</evidence>
<accession>A0A918MZS7</accession>
<dbReference type="Proteomes" id="UP000631300">
    <property type="component" value="Unassembled WGS sequence"/>
</dbReference>
<dbReference type="PROSITE" id="PS51257">
    <property type="entry name" value="PROKAR_LIPOPROTEIN"/>
    <property type="match status" value="1"/>
</dbReference>
<feature type="chain" id="PRO_5036816993" evidence="1">
    <location>
        <begin position="20"/>
        <end position="363"/>
    </location>
</feature>
<reference evidence="3" key="2">
    <citation type="submission" date="2020-09" db="EMBL/GenBank/DDBJ databases">
        <authorList>
            <person name="Sun Q."/>
            <person name="Kim S."/>
        </authorList>
    </citation>
    <scope>NUCLEOTIDE SEQUENCE</scope>
    <source>
        <strain evidence="3">KCTC 22164</strain>
    </source>
</reference>
<dbReference type="PANTHER" id="PTHR38591:SF1">
    <property type="entry name" value="BLL1000 PROTEIN"/>
    <property type="match status" value="1"/>
</dbReference>
<dbReference type="AlphaFoldDB" id="A0A918MZS7"/>
<dbReference type="RefSeq" id="WP_189406165.1">
    <property type="nucleotide sequence ID" value="NZ_BMXP01000004.1"/>
</dbReference>
<evidence type="ECO:0000256" key="1">
    <source>
        <dbReference type="SAM" id="SignalP"/>
    </source>
</evidence>
<dbReference type="SUPFAM" id="SSF159245">
    <property type="entry name" value="AttH-like"/>
    <property type="match status" value="1"/>
</dbReference>
<organism evidence="3 4">
    <name type="scientific">Alteromonas halophila</name>
    <dbReference type="NCBI Taxonomy" id="516698"/>
    <lineage>
        <taxon>Bacteria</taxon>
        <taxon>Pseudomonadati</taxon>
        <taxon>Pseudomonadota</taxon>
        <taxon>Gammaproteobacteria</taxon>
        <taxon>Alteromonadales</taxon>
        <taxon>Alteromonadaceae</taxon>
        <taxon>Alteromonas/Salinimonas group</taxon>
        <taxon>Alteromonas</taxon>
    </lineage>
</organism>
<dbReference type="Pfam" id="PF17186">
    <property type="entry name" value="Lipocalin_9"/>
    <property type="match status" value="1"/>
</dbReference>
<reference evidence="3" key="1">
    <citation type="journal article" date="2014" name="Int. J. Syst. Evol. Microbiol.">
        <title>Complete genome sequence of Corynebacterium casei LMG S-19264T (=DSM 44701T), isolated from a smear-ripened cheese.</title>
        <authorList>
            <consortium name="US DOE Joint Genome Institute (JGI-PGF)"/>
            <person name="Walter F."/>
            <person name="Albersmeier A."/>
            <person name="Kalinowski J."/>
            <person name="Ruckert C."/>
        </authorList>
    </citation>
    <scope>NUCLEOTIDE SEQUENCE</scope>
    <source>
        <strain evidence="3">KCTC 22164</strain>
    </source>
</reference>
<dbReference type="InterPro" id="IPR010791">
    <property type="entry name" value="AttH_dom"/>
</dbReference>
<keyword evidence="1" id="KW-0732">Signal</keyword>
<protein>
    <submittedName>
        <fullName evidence="3">Iron ABC transporter permease</fullName>
    </submittedName>
</protein>
<dbReference type="Pfam" id="PF07143">
    <property type="entry name" value="CrtC"/>
    <property type="match status" value="1"/>
</dbReference>
<gene>
    <name evidence="3" type="ORF">GCM10007391_20650</name>
</gene>
<name>A0A918MZS7_9ALTE</name>
<feature type="signal peptide" evidence="1">
    <location>
        <begin position="1"/>
        <end position="19"/>
    </location>
</feature>
<evidence type="ECO:0000313" key="4">
    <source>
        <dbReference type="Proteomes" id="UP000631300"/>
    </source>
</evidence>
<evidence type="ECO:0000259" key="2">
    <source>
        <dbReference type="Pfam" id="PF07143"/>
    </source>
</evidence>
<comment type="caution">
    <text evidence="3">The sequence shown here is derived from an EMBL/GenBank/DDBJ whole genome shotgun (WGS) entry which is preliminary data.</text>
</comment>